<feature type="domain" description="DUF4179" evidence="1">
    <location>
        <begin position="43"/>
        <end position="132"/>
    </location>
</feature>
<dbReference type="OrthoDB" id="2541898at2"/>
<dbReference type="Pfam" id="PF13786">
    <property type="entry name" value="DUF4179"/>
    <property type="match status" value="1"/>
</dbReference>
<keyword evidence="4" id="KW-1185">Reference proteome</keyword>
<comment type="caution">
    <text evidence="3">The sequence shown here is derived from an EMBL/GenBank/DDBJ whole genome shotgun (WGS) entry which is preliminary data.</text>
</comment>
<organism evidence="3 4">
    <name type="scientific">Lysinibacillus halotolerans</name>
    <dbReference type="NCBI Taxonomy" id="1368476"/>
    <lineage>
        <taxon>Bacteria</taxon>
        <taxon>Bacillati</taxon>
        <taxon>Bacillota</taxon>
        <taxon>Bacilli</taxon>
        <taxon>Bacillales</taxon>
        <taxon>Bacillaceae</taxon>
        <taxon>Lysinibacillus</taxon>
    </lineage>
</organism>
<dbReference type="AlphaFoldDB" id="A0A3M8H127"/>
<dbReference type="EMBL" id="RHLQ01000078">
    <property type="protein sequence ID" value="RNC96162.1"/>
    <property type="molecule type" value="Genomic_DNA"/>
</dbReference>
<dbReference type="Gene3D" id="2.60.40.1630">
    <property type="entry name" value="bacillus anthracis domain"/>
    <property type="match status" value="1"/>
</dbReference>
<dbReference type="Proteomes" id="UP000279909">
    <property type="component" value="Unassembled WGS sequence"/>
</dbReference>
<dbReference type="InterPro" id="IPR025436">
    <property type="entry name" value="DUF4179"/>
</dbReference>
<dbReference type="Gene3D" id="2.60.40.1640">
    <property type="entry name" value="Conserved domain protein"/>
    <property type="match status" value="1"/>
</dbReference>
<evidence type="ECO:0000313" key="4">
    <source>
        <dbReference type="Proteomes" id="UP000279909"/>
    </source>
</evidence>
<evidence type="ECO:0000313" key="3">
    <source>
        <dbReference type="EMBL" id="RNC96162.1"/>
    </source>
</evidence>
<name>A0A3M8H127_9BACI</name>
<feature type="domain" description="DUF5643" evidence="2">
    <location>
        <begin position="216"/>
        <end position="325"/>
    </location>
</feature>
<dbReference type="InterPro" id="IPR040680">
    <property type="entry name" value="DUF5643"/>
</dbReference>
<evidence type="ECO:0000259" key="2">
    <source>
        <dbReference type="Pfam" id="PF18705"/>
    </source>
</evidence>
<gene>
    <name evidence="3" type="ORF">EC501_17645</name>
</gene>
<dbReference type="Pfam" id="PF18705">
    <property type="entry name" value="DUF5643"/>
    <property type="match status" value="1"/>
</dbReference>
<reference evidence="3 4" key="1">
    <citation type="journal article" date="2014" name="Int. J. Syst. Evol. Microbiol.">
        <title>Lysinibacillus halotolerans sp. nov., isolated from saline-alkaline soil.</title>
        <authorList>
            <person name="Kong D."/>
            <person name="Wang Y."/>
            <person name="Zhao B."/>
            <person name="Li Y."/>
            <person name="Song J."/>
            <person name="Zhai Y."/>
            <person name="Zhang C."/>
            <person name="Wang H."/>
            <person name="Chen X."/>
            <person name="Zhao B."/>
            <person name="Ruan Z."/>
        </authorList>
    </citation>
    <scope>NUCLEOTIDE SEQUENCE [LARGE SCALE GENOMIC DNA]</scope>
    <source>
        <strain evidence="3 4">MCCC 1A12703</strain>
    </source>
</reference>
<protein>
    <submittedName>
        <fullName evidence="3">DUF4179 domain-containing protein</fullName>
    </submittedName>
</protein>
<accession>A0A3M8H127</accession>
<evidence type="ECO:0000259" key="1">
    <source>
        <dbReference type="Pfam" id="PF13786"/>
    </source>
</evidence>
<dbReference type="RefSeq" id="WP_122973655.1">
    <property type="nucleotide sequence ID" value="NZ_RHLQ01000078.1"/>
</dbReference>
<proteinExistence type="predicted"/>
<sequence length="350" mass="38482">MTDKTRSFQEEMNHIHVPTEKLDAIISNTIGEYEGKRKKLKGNKIVYSLTAVAAAFLLLVSTSSVSPAMAHIVSKIPILGSVFSDSGDPGLEQVNEQGLSQLIGTSERVGNTSMTLDEVFYDETRLTIGFSIVSEKPIGDFYLFSGPEITINGKAFSGTSTYSERKLSSIHKMGIVDMDSMEDLPDTFTLGVTFTGVDGKQWEFTTQVNQNNEVQNVVINHQQKANGVDLKVSEVKVSPASLLFSYQADYDKDLGNGRIDFKVIDEKGNELSSHSGGAIVDHEKKRITGTILIDPKKVDVEKLTVTPYMIFPEAEMGVEVDLQGNETAITKSQTYEGPEINFESFTVTIR</sequence>